<dbReference type="PANTHER" id="PTHR12585">
    <property type="entry name" value="SCC1 / RAD21 FAMILY MEMBER"/>
    <property type="match status" value="1"/>
</dbReference>
<dbReference type="InterPro" id="IPR023093">
    <property type="entry name" value="ScpA-like_C"/>
</dbReference>
<evidence type="ECO:0000256" key="2">
    <source>
        <dbReference type="ARBA" id="ARBA00009870"/>
    </source>
</evidence>
<protein>
    <submittedName>
        <fullName evidence="7">Double-strand-break repair protein rad21</fullName>
    </submittedName>
</protein>
<dbReference type="Gene3D" id="1.10.10.580">
    <property type="entry name" value="Structural maintenance of chromosome 1. Chain E"/>
    <property type="match status" value="1"/>
</dbReference>
<dbReference type="SUPFAM" id="SSF46785">
    <property type="entry name" value="Winged helix' DNA-binding domain"/>
    <property type="match status" value="1"/>
</dbReference>
<feature type="region of interest" description="Disordered" evidence="4">
    <location>
        <begin position="191"/>
        <end position="215"/>
    </location>
</feature>
<dbReference type="GO" id="GO:0007062">
    <property type="term" value="P:sister chromatid cohesion"/>
    <property type="evidence" value="ECO:0007669"/>
    <property type="project" value="InterPro"/>
</dbReference>
<keyword evidence="8" id="KW-1185">Reference proteome</keyword>
<evidence type="ECO:0000259" key="5">
    <source>
        <dbReference type="Pfam" id="PF04824"/>
    </source>
</evidence>
<evidence type="ECO:0000313" key="7">
    <source>
        <dbReference type="EMBL" id="KAI6658002.1"/>
    </source>
</evidence>
<organism evidence="7 8">
    <name type="scientific">Oopsacas minuta</name>
    <dbReference type="NCBI Taxonomy" id="111878"/>
    <lineage>
        <taxon>Eukaryota</taxon>
        <taxon>Metazoa</taxon>
        <taxon>Porifera</taxon>
        <taxon>Hexactinellida</taxon>
        <taxon>Hexasterophora</taxon>
        <taxon>Lyssacinosida</taxon>
        <taxon>Leucopsacidae</taxon>
        <taxon>Oopsacas</taxon>
    </lineage>
</organism>
<dbReference type="Pfam" id="PF04824">
    <property type="entry name" value="Rad21_Rec8"/>
    <property type="match status" value="1"/>
</dbReference>
<dbReference type="Proteomes" id="UP001165289">
    <property type="component" value="Unassembled WGS sequence"/>
</dbReference>
<comment type="similarity">
    <text evidence="2">Belongs to the rad21 family.</text>
</comment>
<dbReference type="InterPro" id="IPR039781">
    <property type="entry name" value="Rad21/Rec8-like"/>
</dbReference>
<feature type="domain" description="Rad21/Rec8-like protein C-terminal eukaryotic" evidence="5">
    <location>
        <begin position="550"/>
        <end position="599"/>
    </location>
</feature>
<sequence>MLTPGYITAKKGPLYTVWLAANWEKKLTKSNISDLNLESTIKTILSPSMQIALRTSAHLLLGVVRIYSKKAKYLLIDCSEAYVRIKSAFRPGIIDLPKEIKGTAGHDPNILPVVFTDFDIPMHDTLSISGAEFLEPEPHLLNNLDKITLRNTPTLTRQINGLNEFDMSDMMEGTDILRGRKNSTISETYMPNDQTSIHGANLTPRPFATPDSRRDYDAPIGNDFGEMDMNLEVGMPIDFPMLDFDPQVEVNETTNGELVPVEGVTEEREQPHEDREVELIVNGHEKETSVDQSNTRDYETTFQPDEGNRGTYLLQPMSTTRDRGKRKRKLVIDSCKVLTNKMIRTQLSDCGDTTYQTRTFPPISRRAIQCKAKCADETLLTMPSIAVNQDWFPEQIIDIFNSNFTHERFKVSYDPAPLFDRTNTPLPDNSLVDGPTNLPDNSLLTPYPPQADLSEVLDSTVALSINRESHTNPSHIELEDIQIPSSPQPNIDDVITPYPNTDIVEMEPPEPDNTAELTLEKAEELEEKRWTYRVNVFLKTLKTNFQEKEEVTFFTDLTTPTTNRKKAASIFYSCLLLAKENTIKVTQMESYGDITLRKGDGNKDSTFSL</sequence>
<name>A0AAV7KA23_9METZ</name>
<dbReference type="GO" id="GO:0008278">
    <property type="term" value="C:cohesin complex"/>
    <property type="evidence" value="ECO:0007669"/>
    <property type="project" value="InterPro"/>
</dbReference>
<dbReference type="EMBL" id="JAKMXF010000110">
    <property type="protein sequence ID" value="KAI6658002.1"/>
    <property type="molecule type" value="Genomic_DNA"/>
</dbReference>
<accession>A0AAV7KA23</accession>
<evidence type="ECO:0000313" key="8">
    <source>
        <dbReference type="Proteomes" id="UP001165289"/>
    </source>
</evidence>
<evidence type="ECO:0000256" key="4">
    <source>
        <dbReference type="SAM" id="MobiDB-lite"/>
    </source>
</evidence>
<gene>
    <name evidence="7" type="ORF">LOD99_15717</name>
</gene>
<comment type="caution">
    <text evidence="7">The sequence shown here is derived from an EMBL/GenBank/DDBJ whole genome shotgun (WGS) entry which is preliminary data.</text>
</comment>
<feature type="compositionally biased region" description="Basic and acidic residues" evidence="4">
    <location>
        <begin position="286"/>
        <end position="299"/>
    </location>
</feature>
<feature type="domain" description="Rad21/Rec8-like protein N-terminal" evidence="6">
    <location>
        <begin position="1"/>
        <end position="100"/>
    </location>
</feature>
<dbReference type="PANTHER" id="PTHR12585:SF69">
    <property type="entry name" value="FI11703P"/>
    <property type="match status" value="1"/>
</dbReference>
<dbReference type="Pfam" id="PF04825">
    <property type="entry name" value="Rad21_Rec8_N"/>
    <property type="match status" value="1"/>
</dbReference>
<dbReference type="InterPro" id="IPR006909">
    <property type="entry name" value="Rad21/Rec8_C_eu"/>
</dbReference>
<evidence type="ECO:0000256" key="3">
    <source>
        <dbReference type="ARBA" id="ARBA00023242"/>
    </source>
</evidence>
<dbReference type="InterPro" id="IPR006910">
    <property type="entry name" value="Rad21_Rec8_N"/>
</dbReference>
<feature type="region of interest" description="Disordered" evidence="4">
    <location>
        <begin position="286"/>
        <end position="313"/>
    </location>
</feature>
<dbReference type="GO" id="GO:0005634">
    <property type="term" value="C:nucleus"/>
    <property type="evidence" value="ECO:0007669"/>
    <property type="project" value="UniProtKB-SubCell"/>
</dbReference>
<proteinExistence type="inferred from homology"/>
<reference evidence="7 8" key="1">
    <citation type="journal article" date="2023" name="BMC Biol.">
        <title>The compact genome of the sponge Oopsacas minuta (Hexactinellida) is lacking key metazoan core genes.</title>
        <authorList>
            <person name="Santini S."/>
            <person name="Schenkelaars Q."/>
            <person name="Jourda C."/>
            <person name="Duchesne M."/>
            <person name="Belahbib H."/>
            <person name="Rocher C."/>
            <person name="Selva M."/>
            <person name="Riesgo A."/>
            <person name="Vervoort M."/>
            <person name="Leys S.P."/>
            <person name="Kodjabachian L."/>
            <person name="Le Bivic A."/>
            <person name="Borchiellini C."/>
            <person name="Claverie J.M."/>
            <person name="Renard E."/>
        </authorList>
    </citation>
    <scope>NUCLEOTIDE SEQUENCE [LARGE SCALE GENOMIC DNA]</scope>
    <source>
        <strain evidence="7">SPO-2</strain>
    </source>
</reference>
<evidence type="ECO:0000259" key="6">
    <source>
        <dbReference type="Pfam" id="PF04825"/>
    </source>
</evidence>
<keyword evidence="3" id="KW-0539">Nucleus</keyword>
<dbReference type="GO" id="GO:0003682">
    <property type="term" value="F:chromatin binding"/>
    <property type="evidence" value="ECO:0007669"/>
    <property type="project" value="TreeGrafter"/>
</dbReference>
<comment type="subcellular location">
    <subcellularLocation>
        <location evidence="1">Nucleus</location>
    </subcellularLocation>
</comment>
<dbReference type="GO" id="GO:1990414">
    <property type="term" value="P:replication-born double-strand break repair via sister chromatid exchange"/>
    <property type="evidence" value="ECO:0007669"/>
    <property type="project" value="TreeGrafter"/>
</dbReference>
<evidence type="ECO:0000256" key="1">
    <source>
        <dbReference type="ARBA" id="ARBA00004123"/>
    </source>
</evidence>
<dbReference type="AlphaFoldDB" id="A0AAV7KA23"/>
<dbReference type="InterPro" id="IPR036390">
    <property type="entry name" value="WH_DNA-bd_sf"/>
</dbReference>